<sequence length="154" mass="17437">MESDSSPPLHRSRVRVFPINPLQIHQLPSIHTLIFLFFFIANISTTTSISKHSQALYAKHCNHMVPASTPTEVYAANGQSFQLTNGYFTGGDRILGQNPQSASNSPMSFSFYPRFIYNTDADGVIKLEGSLSFQKVYTFLGDRRSNQFRQIRRD</sequence>
<evidence type="ECO:0000313" key="4">
    <source>
        <dbReference type="Proteomes" id="UP001415857"/>
    </source>
</evidence>
<comment type="caution">
    <text evidence="3">The sequence shown here is derived from an EMBL/GenBank/DDBJ whole genome shotgun (WGS) entry which is preliminary data.</text>
</comment>
<dbReference type="Pfam" id="PF25333">
    <property type="entry name" value="DUF2921_N"/>
    <property type="match status" value="1"/>
</dbReference>
<protein>
    <recommendedName>
        <fullName evidence="2">DUF2921 domain-containing protein</fullName>
    </recommendedName>
</protein>
<organism evidence="3 4">
    <name type="scientific">Liquidambar formosana</name>
    <name type="common">Formosan gum</name>
    <dbReference type="NCBI Taxonomy" id="63359"/>
    <lineage>
        <taxon>Eukaryota</taxon>
        <taxon>Viridiplantae</taxon>
        <taxon>Streptophyta</taxon>
        <taxon>Embryophyta</taxon>
        <taxon>Tracheophyta</taxon>
        <taxon>Spermatophyta</taxon>
        <taxon>Magnoliopsida</taxon>
        <taxon>eudicotyledons</taxon>
        <taxon>Gunneridae</taxon>
        <taxon>Pentapetalae</taxon>
        <taxon>Saxifragales</taxon>
        <taxon>Altingiaceae</taxon>
        <taxon>Liquidambar</taxon>
    </lineage>
</organism>
<dbReference type="InterPro" id="IPR057425">
    <property type="entry name" value="DUF2921_N"/>
</dbReference>
<keyword evidence="1" id="KW-0472">Membrane</keyword>
<keyword evidence="1" id="KW-1133">Transmembrane helix</keyword>
<dbReference type="EMBL" id="JBBPBK010000016">
    <property type="protein sequence ID" value="KAK9267561.1"/>
    <property type="molecule type" value="Genomic_DNA"/>
</dbReference>
<keyword evidence="1" id="KW-0812">Transmembrane</keyword>
<dbReference type="PANTHER" id="PTHR33389:SF18">
    <property type="entry name" value="OS01G0677900 PROTEIN"/>
    <property type="match status" value="1"/>
</dbReference>
<accession>A0AAP0N8Z9</accession>
<dbReference type="AlphaFoldDB" id="A0AAP0N8Z9"/>
<dbReference type="Proteomes" id="UP001415857">
    <property type="component" value="Unassembled WGS sequence"/>
</dbReference>
<gene>
    <name evidence="3" type="ORF">L1049_009989</name>
</gene>
<proteinExistence type="predicted"/>
<feature type="transmembrane region" description="Helical" evidence="1">
    <location>
        <begin position="30"/>
        <end position="49"/>
    </location>
</feature>
<name>A0AAP0N8Z9_LIQFO</name>
<reference evidence="3 4" key="1">
    <citation type="journal article" date="2024" name="Plant J.">
        <title>Genome sequences and population genomics reveal climatic adaptation and genomic divergence between two closely related sweetgum species.</title>
        <authorList>
            <person name="Xu W.Q."/>
            <person name="Ren C.Q."/>
            <person name="Zhang X.Y."/>
            <person name="Comes H.P."/>
            <person name="Liu X.H."/>
            <person name="Li Y.G."/>
            <person name="Kettle C.J."/>
            <person name="Jalonen R."/>
            <person name="Gaisberger H."/>
            <person name="Ma Y.Z."/>
            <person name="Qiu Y.X."/>
        </authorList>
    </citation>
    <scope>NUCLEOTIDE SEQUENCE [LARGE SCALE GENOMIC DNA]</scope>
    <source>
        <strain evidence="3">Hangzhou</strain>
    </source>
</reference>
<evidence type="ECO:0000313" key="3">
    <source>
        <dbReference type="EMBL" id="KAK9267561.1"/>
    </source>
</evidence>
<evidence type="ECO:0000259" key="2">
    <source>
        <dbReference type="Pfam" id="PF25333"/>
    </source>
</evidence>
<keyword evidence="4" id="KW-1185">Reference proteome</keyword>
<dbReference type="PANTHER" id="PTHR33389">
    <property type="entry name" value="FAMILY PROTEIN, PUTATIVE (DUF2921)-RELATED"/>
    <property type="match status" value="1"/>
</dbReference>
<evidence type="ECO:0000256" key="1">
    <source>
        <dbReference type="SAM" id="Phobius"/>
    </source>
</evidence>
<feature type="domain" description="DUF2921" evidence="2">
    <location>
        <begin position="57"/>
        <end position="134"/>
    </location>
</feature>